<feature type="transmembrane region" description="Helical" evidence="1">
    <location>
        <begin position="12"/>
        <end position="34"/>
    </location>
</feature>
<name>A3U619_CROAH</name>
<accession>A3U619</accession>
<feature type="transmembrane region" description="Helical" evidence="1">
    <location>
        <begin position="126"/>
        <end position="149"/>
    </location>
</feature>
<gene>
    <name evidence="2" type="ordered locus">CA2559_02985</name>
</gene>
<dbReference type="GeneID" id="89452391"/>
<feature type="transmembrane region" description="Helical" evidence="1">
    <location>
        <begin position="76"/>
        <end position="106"/>
    </location>
</feature>
<organism evidence="2 3">
    <name type="scientific">Croceibacter atlanticus (strain ATCC BAA-628 / JCM 21780 / CIP 108009 / IAM 15332 / KCTC 12090 / HTCC2559)</name>
    <dbReference type="NCBI Taxonomy" id="216432"/>
    <lineage>
        <taxon>Bacteria</taxon>
        <taxon>Pseudomonadati</taxon>
        <taxon>Bacteroidota</taxon>
        <taxon>Flavobacteriia</taxon>
        <taxon>Flavobacteriales</taxon>
        <taxon>Flavobacteriaceae</taxon>
        <taxon>Croceibacter</taxon>
    </lineage>
</organism>
<dbReference type="KEGG" id="cat:CA2559_02985"/>
<sequence>MLTRFFGQSKPINFLFVAIYMMVFYIVANRLVFFGGSSFITILKEVALLLLYVVGMVILNFIAKKNDLNKVNTYKIILYACFTVLFINLLQNNSVISANIFVILALRRIISLRTNKDIKKKIFDAAFWICIASLFQFWTILFLIIVYFGILFHSNRSWKNFAIPITSVSCVAILATTYMLLTQDRFFLFSDWFQFSNFNFTKLNTITILLPISVVLAMVVWVSGSYLKAIQNASISQKPSMYLILMTLFASMAIAIFSPFKNGSELLFMFAPLSVMTAKYFEREKEFWFKEVLLWLLILMPILIPIIF</sequence>
<dbReference type="STRING" id="216432.CA2559_02985"/>
<dbReference type="EMBL" id="CP002046">
    <property type="protein sequence ID" value="EAP87686.1"/>
    <property type="molecule type" value="Genomic_DNA"/>
</dbReference>
<keyword evidence="1" id="KW-1133">Transmembrane helix</keyword>
<proteinExistence type="predicted"/>
<feature type="transmembrane region" description="Helical" evidence="1">
    <location>
        <begin position="46"/>
        <end position="64"/>
    </location>
</feature>
<feature type="transmembrane region" description="Helical" evidence="1">
    <location>
        <begin position="288"/>
        <end position="307"/>
    </location>
</feature>
<evidence type="ECO:0000313" key="3">
    <source>
        <dbReference type="Proteomes" id="UP000002297"/>
    </source>
</evidence>
<feature type="transmembrane region" description="Helical" evidence="1">
    <location>
        <begin position="201"/>
        <end position="222"/>
    </location>
</feature>
<dbReference type="HOGENOM" id="CLU_077386_0_0_10"/>
<evidence type="ECO:0000256" key="1">
    <source>
        <dbReference type="SAM" id="Phobius"/>
    </source>
</evidence>
<dbReference type="RefSeq" id="WP_013186363.1">
    <property type="nucleotide sequence ID" value="NC_014230.1"/>
</dbReference>
<dbReference type="eggNOG" id="ENOG502Z97G">
    <property type="taxonomic scope" value="Bacteria"/>
</dbReference>
<dbReference type="Proteomes" id="UP000002297">
    <property type="component" value="Chromosome"/>
</dbReference>
<feature type="transmembrane region" description="Helical" evidence="1">
    <location>
        <begin position="242"/>
        <end position="260"/>
    </location>
</feature>
<dbReference type="Pfam" id="PF19992">
    <property type="entry name" value="DUF6427"/>
    <property type="match status" value="1"/>
</dbReference>
<dbReference type="AlphaFoldDB" id="A3U619"/>
<protein>
    <submittedName>
        <fullName evidence="2">Uncharacterized protein</fullName>
    </submittedName>
</protein>
<dbReference type="InterPro" id="IPR045625">
    <property type="entry name" value="DUF6427"/>
</dbReference>
<dbReference type="OrthoDB" id="1439867at2"/>
<evidence type="ECO:0000313" key="2">
    <source>
        <dbReference type="EMBL" id="EAP87686.1"/>
    </source>
</evidence>
<reference evidence="2 3" key="1">
    <citation type="journal article" date="2010" name="J. Bacteriol.">
        <title>The complete genome sequence of Croceibacter atlanticus HTCC2559T.</title>
        <authorList>
            <person name="Oh H.M."/>
            <person name="Kang I."/>
            <person name="Ferriera S."/>
            <person name="Giovannoni S.J."/>
            <person name="Cho J.C."/>
        </authorList>
    </citation>
    <scope>NUCLEOTIDE SEQUENCE [LARGE SCALE GENOMIC DNA]</scope>
    <source>
        <strain evidence="3">ATCC BAA-628 / HTCC2559 / KCTC 12090</strain>
    </source>
</reference>
<keyword evidence="1" id="KW-0472">Membrane</keyword>
<feature type="transmembrane region" description="Helical" evidence="1">
    <location>
        <begin position="161"/>
        <end position="181"/>
    </location>
</feature>
<keyword evidence="1" id="KW-0812">Transmembrane</keyword>
<keyword evidence="3" id="KW-1185">Reference proteome</keyword>